<dbReference type="EMBL" id="FNEZ01000004">
    <property type="protein sequence ID" value="SDK17411.1"/>
    <property type="molecule type" value="Genomic_DNA"/>
</dbReference>
<feature type="domain" description="FecR protein" evidence="2">
    <location>
        <begin position="178"/>
        <end position="273"/>
    </location>
</feature>
<keyword evidence="1" id="KW-1133">Transmembrane helix</keyword>
<dbReference type="PANTHER" id="PTHR30273:SF2">
    <property type="entry name" value="PROTEIN FECR"/>
    <property type="match status" value="1"/>
</dbReference>
<dbReference type="InterPro" id="IPR012373">
    <property type="entry name" value="Ferrdict_sens_TM"/>
</dbReference>
<dbReference type="Pfam" id="PF16344">
    <property type="entry name" value="FecR_C"/>
    <property type="match status" value="1"/>
</dbReference>
<dbReference type="STRING" id="1128970.SAMN04487935_2703"/>
<dbReference type="InterPro" id="IPR032508">
    <property type="entry name" value="FecR_C"/>
</dbReference>
<dbReference type="Pfam" id="PF04773">
    <property type="entry name" value="FecR"/>
    <property type="match status" value="1"/>
</dbReference>
<dbReference type="Gene3D" id="3.55.50.30">
    <property type="match status" value="1"/>
</dbReference>
<evidence type="ECO:0000259" key="2">
    <source>
        <dbReference type="Pfam" id="PF04773"/>
    </source>
</evidence>
<dbReference type="AlphaFoldDB" id="A0A1G8ZQT6"/>
<dbReference type="OrthoDB" id="651134at2"/>
<dbReference type="PANTHER" id="PTHR30273">
    <property type="entry name" value="PERIPLASMIC SIGNAL SENSOR AND SIGMA FACTOR ACTIVATOR FECR-RELATED"/>
    <property type="match status" value="1"/>
</dbReference>
<dbReference type="Gene3D" id="2.60.120.1440">
    <property type="match status" value="1"/>
</dbReference>
<dbReference type="GO" id="GO:0016989">
    <property type="term" value="F:sigma factor antagonist activity"/>
    <property type="evidence" value="ECO:0007669"/>
    <property type="project" value="TreeGrafter"/>
</dbReference>
<dbReference type="Proteomes" id="UP000199580">
    <property type="component" value="Unassembled WGS sequence"/>
</dbReference>
<dbReference type="InterPro" id="IPR006860">
    <property type="entry name" value="FecR"/>
</dbReference>
<name>A0A1G8ZQT6_9FLAO</name>
<keyword evidence="5" id="KW-1185">Reference proteome</keyword>
<feature type="transmembrane region" description="Helical" evidence="1">
    <location>
        <begin position="90"/>
        <end position="107"/>
    </location>
</feature>
<reference evidence="4 5" key="1">
    <citation type="submission" date="2016-10" db="EMBL/GenBank/DDBJ databases">
        <authorList>
            <person name="de Groot N.N."/>
        </authorList>
    </citation>
    <scope>NUCLEOTIDE SEQUENCE [LARGE SCALE GENOMIC DNA]</scope>
    <source>
        <strain evidence="4 5">CGMCC 1.10076</strain>
    </source>
</reference>
<keyword evidence="1" id="KW-0812">Transmembrane</keyword>
<proteinExistence type="predicted"/>
<protein>
    <submittedName>
        <fullName evidence="4">FecR family protein</fullName>
    </submittedName>
</protein>
<dbReference type="RefSeq" id="WP_091396511.1">
    <property type="nucleotide sequence ID" value="NZ_BKAI01000008.1"/>
</dbReference>
<sequence length="391" mass="44723">MNQNHDIKILLEKFVLNQCTADEIEQVVSYFRTNKMTADFPTVEEIKSLIGEMPKMETFVAEGIFANIMNQSEEKEIISIAPKKSNWRRYAAIAASVVVLLSIGISYQKGFFTNEQQTVIDKNSNQITLQLENGEIQVISENTTSTVKDENGNVIGNHNRDKIVYDNETPIENLVYNTIKIPYGKRFQLQLSDGTIVHLNAGTTLKYPVKFLASQNRQVFLEGEAYFDVAKDKKHPFVINADELNVRVLGTHFNVSNYPEDDQTDVVLVEGSVGMYGANEIFDATKNTILKPGFKGSFDRKNKSIDTKAVSTDYYTSWIRGGLSFRNMAFKNICKKLERKYNVKIVNQNNKFETEVFNASFEDEPLTKILSYFNDIHSFDYYQKDNYIIIK</sequence>
<evidence type="ECO:0000313" key="5">
    <source>
        <dbReference type="Proteomes" id="UP000199580"/>
    </source>
</evidence>
<evidence type="ECO:0000313" key="4">
    <source>
        <dbReference type="EMBL" id="SDK17411.1"/>
    </source>
</evidence>
<evidence type="ECO:0000259" key="3">
    <source>
        <dbReference type="Pfam" id="PF16344"/>
    </source>
</evidence>
<gene>
    <name evidence="4" type="ORF">SAMN04487935_2703</name>
</gene>
<feature type="domain" description="Protein FecR C-terminal" evidence="3">
    <location>
        <begin position="323"/>
        <end position="390"/>
    </location>
</feature>
<evidence type="ECO:0000256" key="1">
    <source>
        <dbReference type="SAM" id="Phobius"/>
    </source>
</evidence>
<organism evidence="4 5">
    <name type="scientific">Flavobacterium noncentrifugens</name>
    <dbReference type="NCBI Taxonomy" id="1128970"/>
    <lineage>
        <taxon>Bacteria</taxon>
        <taxon>Pseudomonadati</taxon>
        <taxon>Bacteroidota</taxon>
        <taxon>Flavobacteriia</taxon>
        <taxon>Flavobacteriales</taxon>
        <taxon>Flavobacteriaceae</taxon>
        <taxon>Flavobacterium</taxon>
    </lineage>
</organism>
<keyword evidence="1" id="KW-0472">Membrane</keyword>
<accession>A0A1G8ZQT6</accession>